<evidence type="ECO:0000313" key="3">
    <source>
        <dbReference type="EMBL" id="MCV7226915.1"/>
    </source>
</evidence>
<dbReference type="RefSeq" id="WP_264067796.1">
    <property type="nucleotide sequence ID" value="NZ_JACKTY010000028.1"/>
</dbReference>
<proteinExistence type="inferred from homology"/>
<gene>
    <name evidence="3" type="ORF">H7J73_12840</name>
</gene>
<dbReference type="Proteomes" id="UP001526201">
    <property type="component" value="Unassembled WGS sequence"/>
</dbReference>
<dbReference type="EMBL" id="JACKTY010000028">
    <property type="protein sequence ID" value="MCV7226915.1"/>
    <property type="molecule type" value="Genomic_DNA"/>
</dbReference>
<comment type="similarity">
    <text evidence="1">Belongs to the saccharopine dehydrogenase family. Enoyl reductase subfamily.</text>
</comment>
<dbReference type="SUPFAM" id="SSF51735">
    <property type="entry name" value="NAD(P)-binding Rossmann-fold domains"/>
    <property type="match status" value="1"/>
</dbReference>
<protein>
    <submittedName>
        <fullName evidence="3">Saccharopine dehydrogenase NADP-binding domain-containing protein</fullName>
    </submittedName>
</protein>
<comment type="caution">
    <text evidence="3">The sequence shown here is derived from an EMBL/GenBank/DDBJ whole genome shotgun (WGS) entry which is preliminary data.</text>
</comment>
<dbReference type="Gene3D" id="3.40.50.720">
    <property type="entry name" value="NAD(P)-binding Rossmann-like Domain"/>
    <property type="match status" value="1"/>
</dbReference>
<dbReference type="PANTHER" id="PTHR43796:SF2">
    <property type="entry name" value="CARBOXYNORSPERMIDINE SYNTHASE"/>
    <property type="match status" value="1"/>
</dbReference>
<dbReference type="InterPro" id="IPR005097">
    <property type="entry name" value="Sacchrp_dh_NADP-bd"/>
</dbReference>
<feature type="domain" description="Saccharopine dehydrogenase NADP binding" evidence="2">
    <location>
        <begin position="3"/>
        <end position="129"/>
    </location>
</feature>
<sequence length="409" mass="42484">MRILALGGPGAMGAVAVRVATQLPGVDEIVIADRDRDAAELLSRQLADAPVPVRAITVDVTDDAGLRDALRPADLVVNTVGPYYRFGLTVLRAAIATGTHYVDICDDWEPTVQMLELDEIACSAGVCAVVGMGASPGVSNLLAATAAAHLDSVRDAYTAWPVDVPGAGSANDGSEALLGPDGRPSAAAVHWMQQSSGTISTVSGGRPTTQRPLQPVTLTLPGGRAGTAYSIGHPEPITLHRTLGLTGEAVNLMVISPQTLAYLDVLRHDIDRGRLTNETAAAQFAKPTLLPYLRSLPTALRSKGPGTLPPFFAALAGPSKGRDHMVLAYLNLAGPAGEPARGVLGDMGRATGIPLAVGMSQIIDGTARRPGVHPPDAVIDPKRFFADLDRHLGAPADIPLVVVEREPVA</sequence>
<dbReference type="InterPro" id="IPR036291">
    <property type="entry name" value="NAD(P)-bd_dom_sf"/>
</dbReference>
<organism evidence="3 4">
    <name type="scientific">Mycolicibacterium komossense</name>
    <dbReference type="NCBI Taxonomy" id="1779"/>
    <lineage>
        <taxon>Bacteria</taxon>
        <taxon>Bacillati</taxon>
        <taxon>Actinomycetota</taxon>
        <taxon>Actinomycetes</taxon>
        <taxon>Mycobacteriales</taxon>
        <taxon>Mycobacteriaceae</taxon>
        <taxon>Mycolicibacterium</taxon>
    </lineage>
</organism>
<evidence type="ECO:0000256" key="1">
    <source>
        <dbReference type="ARBA" id="ARBA00010591"/>
    </source>
</evidence>
<evidence type="ECO:0000259" key="2">
    <source>
        <dbReference type="Pfam" id="PF03435"/>
    </source>
</evidence>
<reference evidence="3 4" key="1">
    <citation type="journal article" date="2022" name="BMC Genomics">
        <title>Comparative genome analysis of mycobacteria focusing on tRNA and non-coding RNA.</title>
        <authorList>
            <person name="Behra P.R.K."/>
            <person name="Pettersson B.M.F."/>
            <person name="Ramesh M."/>
            <person name="Das S."/>
            <person name="Dasgupta S."/>
            <person name="Kirsebom L.A."/>
        </authorList>
    </citation>
    <scope>NUCLEOTIDE SEQUENCE [LARGE SCALE GENOMIC DNA]</scope>
    <source>
        <strain evidence="3 4">DSM 44078</strain>
    </source>
</reference>
<dbReference type="Gene3D" id="3.30.360.10">
    <property type="entry name" value="Dihydrodipicolinate Reductase, domain 2"/>
    <property type="match status" value="1"/>
</dbReference>
<dbReference type="PANTHER" id="PTHR43796">
    <property type="entry name" value="CARBOXYNORSPERMIDINE SYNTHASE"/>
    <property type="match status" value="1"/>
</dbReference>
<name>A0ABT3CBS7_9MYCO</name>
<evidence type="ECO:0000313" key="4">
    <source>
        <dbReference type="Proteomes" id="UP001526201"/>
    </source>
</evidence>
<dbReference type="Pfam" id="PF03435">
    <property type="entry name" value="Sacchrp_dh_NADP"/>
    <property type="match status" value="1"/>
</dbReference>
<keyword evidence="4" id="KW-1185">Reference proteome</keyword>
<accession>A0ABT3CBS7</accession>